<dbReference type="InterPro" id="IPR022049">
    <property type="entry name" value="FAM69_kinase_dom"/>
</dbReference>
<organism evidence="4 5">
    <name type="scientific">Gekko japonicus</name>
    <name type="common">Schlegel's Japanese gecko</name>
    <dbReference type="NCBI Taxonomy" id="146911"/>
    <lineage>
        <taxon>Eukaryota</taxon>
        <taxon>Metazoa</taxon>
        <taxon>Chordata</taxon>
        <taxon>Craniata</taxon>
        <taxon>Vertebrata</taxon>
        <taxon>Euteleostomi</taxon>
        <taxon>Lepidosauria</taxon>
        <taxon>Squamata</taxon>
        <taxon>Bifurcata</taxon>
        <taxon>Gekkota</taxon>
        <taxon>Gekkonidae</taxon>
        <taxon>Gekkoninae</taxon>
        <taxon>Gekko</taxon>
    </lineage>
</organism>
<accession>A0ABM1L1U6</accession>
<reference evidence="5" key="1">
    <citation type="submission" date="2025-08" db="UniProtKB">
        <authorList>
            <consortium name="RefSeq"/>
        </authorList>
    </citation>
    <scope>IDENTIFICATION</scope>
</reference>
<sequence>MAAALAVALPALLAFALVSSGPWRLPGPEPPPGLLRELEGRQRDLGRLAAVIRARVSPASSSSPPPPPALGCADVEGAAGVSLVGSGITKVVVRAALPPAGREVALKSVHGGGRDVNRCVQRYGHPAGCHRLAAYKLLKEATLLQSLEHPGIIELRGQCYDGSADPEMKITTILELGTPLEMIELLQTPWEKRFKICLDLVELLYYLANSPLGSITLLDFQPRQFVIVDGVLKVTDLDDASTEELSCQTDEDCVLEFPTKNFSLKCTMRGKCEGINERRNLFNAYRYFFTYLLPHTAPSVLQPILKDILNATGDLRYGVNETLRAFQKVLHLYKSGLYLQKKPSHLKEYIALKGFHSGTAEDYKCWPSYSHSGCVLSVHNAEEAADICSSHSQCQHFIITPQKTWTGRPLALFQSSSADLIPGGNTVVYMKRSAVSRGKPLTRSPNDYRDVGEEIPAGTNFGPPGR</sequence>
<evidence type="ECO:0000256" key="1">
    <source>
        <dbReference type="SAM" id="MobiDB-lite"/>
    </source>
</evidence>
<dbReference type="InterPro" id="IPR011009">
    <property type="entry name" value="Kinase-like_dom_sf"/>
</dbReference>
<dbReference type="PANTHER" id="PTHR46448">
    <property type="entry name" value="PROTEIN KINASE DOMAIN-CONTAINING PROTEIN"/>
    <property type="match status" value="1"/>
</dbReference>
<feature type="signal peptide" evidence="2">
    <location>
        <begin position="1"/>
        <end position="20"/>
    </location>
</feature>
<keyword evidence="4" id="KW-1185">Reference proteome</keyword>
<dbReference type="Gene3D" id="1.10.510.10">
    <property type="entry name" value="Transferase(Phosphotransferase) domain 1"/>
    <property type="match status" value="1"/>
</dbReference>
<evidence type="ECO:0000313" key="5">
    <source>
        <dbReference type="RefSeq" id="XP_015279933.1"/>
    </source>
</evidence>
<proteinExistence type="predicted"/>
<evidence type="ECO:0000313" key="4">
    <source>
        <dbReference type="Proteomes" id="UP000694871"/>
    </source>
</evidence>
<evidence type="ECO:0000256" key="2">
    <source>
        <dbReference type="SAM" id="SignalP"/>
    </source>
</evidence>
<dbReference type="PANTHER" id="PTHR46448:SF2">
    <property type="entry name" value="PROTEIN KINASE DOMAIN-CONTAINING PROTEIN"/>
    <property type="match status" value="1"/>
</dbReference>
<feature type="region of interest" description="Disordered" evidence="1">
    <location>
        <begin position="438"/>
        <end position="466"/>
    </location>
</feature>
<dbReference type="GeneID" id="107121535"/>
<feature type="domain" description="FAM69 protein-kinase" evidence="3">
    <location>
        <begin position="181"/>
        <end position="310"/>
    </location>
</feature>
<feature type="chain" id="PRO_5046139869" evidence="2">
    <location>
        <begin position="21"/>
        <end position="466"/>
    </location>
</feature>
<keyword evidence="2" id="KW-0732">Signal</keyword>
<dbReference type="RefSeq" id="XP_015279933.1">
    <property type="nucleotide sequence ID" value="XM_015424447.1"/>
</dbReference>
<protein>
    <submittedName>
        <fullName evidence="5">Extracellular tyrosine-protein kinase PKDCC-like</fullName>
    </submittedName>
</protein>
<dbReference type="Pfam" id="PF12260">
    <property type="entry name" value="PIP49_C"/>
    <property type="match status" value="1"/>
</dbReference>
<dbReference type="Proteomes" id="UP000694871">
    <property type="component" value="Unplaced"/>
</dbReference>
<dbReference type="SUPFAM" id="SSF56112">
    <property type="entry name" value="Protein kinase-like (PK-like)"/>
    <property type="match status" value="1"/>
</dbReference>
<evidence type="ECO:0000259" key="3">
    <source>
        <dbReference type="Pfam" id="PF12260"/>
    </source>
</evidence>
<name>A0ABM1L1U6_GEKJA</name>
<gene>
    <name evidence="5" type="primary">LOC107121535</name>
</gene>
<dbReference type="InterPro" id="IPR042983">
    <property type="entry name" value="PKDCC"/>
</dbReference>